<evidence type="ECO:0000256" key="8">
    <source>
        <dbReference type="SAM" id="Coils"/>
    </source>
</evidence>
<feature type="domain" description="TPX2 central" evidence="11">
    <location>
        <begin position="395"/>
        <end position="494"/>
    </location>
</feature>
<evidence type="ECO:0000313" key="13">
    <source>
        <dbReference type="Proteomes" id="UP000324897"/>
    </source>
</evidence>
<evidence type="ECO:0000313" key="12">
    <source>
        <dbReference type="EMBL" id="TVU38993.1"/>
    </source>
</evidence>
<dbReference type="GO" id="GO:0005880">
    <property type="term" value="C:nuclear microtubule"/>
    <property type="evidence" value="ECO:0007669"/>
    <property type="project" value="TreeGrafter"/>
</dbReference>
<comment type="subcellular location">
    <subcellularLocation>
        <location evidence="2">Cytoplasm</location>
        <location evidence="2">Cytoskeleton</location>
        <location evidence="2">Spindle</location>
    </subcellularLocation>
    <subcellularLocation>
        <location evidence="1">Nucleus</location>
    </subcellularLocation>
</comment>
<proteinExistence type="inferred from homology"/>
<evidence type="ECO:0000256" key="9">
    <source>
        <dbReference type="SAM" id="MobiDB-lite"/>
    </source>
</evidence>
<dbReference type="EMBL" id="RWGY01000007">
    <property type="protein sequence ID" value="TVU38993.1"/>
    <property type="molecule type" value="Genomic_DNA"/>
</dbReference>
<dbReference type="Proteomes" id="UP000324897">
    <property type="component" value="Chromosome 4"/>
</dbReference>
<feature type="domain" description="TPX2 C-terminal" evidence="10">
    <location>
        <begin position="729"/>
        <end position="805"/>
    </location>
</feature>
<feature type="compositionally biased region" description="Polar residues" evidence="9">
    <location>
        <begin position="797"/>
        <end position="811"/>
    </location>
</feature>
<evidence type="ECO:0000259" key="11">
    <source>
        <dbReference type="Pfam" id="PF12214"/>
    </source>
</evidence>
<keyword evidence="4" id="KW-0963">Cytoplasm</keyword>
<keyword evidence="8" id="KW-0175">Coiled coil</keyword>
<accession>A0A5J9VS35</accession>
<dbReference type="OrthoDB" id="1684416at2759"/>
<evidence type="ECO:0000256" key="6">
    <source>
        <dbReference type="ARBA" id="ARBA00023212"/>
    </source>
</evidence>
<feature type="region of interest" description="Disordered" evidence="9">
    <location>
        <begin position="327"/>
        <end position="347"/>
    </location>
</feature>
<dbReference type="InterPro" id="IPR009675">
    <property type="entry name" value="TPX2_fam"/>
</dbReference>
<feature type="region of interest" description="Disordered" evidence="9">
    <location>
        <begin position="476"/>
        <end position="517"/>
    </location>
</feature>
<dbReference type="GO" id="GO:0030295">
    <property type="term" value="F:protein kinase activator activity"/>
    <property type="evidence" value="ECO:0007669"/>
    <property type="project" value="TreeGrafter"/>
</dbReference>
<dbReference type="GO" id="GO:0008017">
    <property type="term" value="F:microtubule binding"/>
    <property type="evidence" value="ECO:0007669"/>
    <property type="project" value="TreeGrafter"/>
</dbReference>
<dbReference type="PANTHER" id="PTHR14326">
    <property type="entry name" value="TARGETING PROTEIN FOR XKLP2"/>
    <property type="match status" value="1"/>
</dbReference>
<feature type="region of interest" description="Disordered" evidence="9">
    <location>
        <begin position="641"/>
        <end position="665"/>
    </location>
</feature>
<evidence type="ECO:0000256" key="5">
    <source>
        <dbReference type="ARBA" id="ARBA00022701"/>
    </source>
</evidence>
<dbReference type="InterPro" id="IPR027330">
    <property type="entry name" value="TPX2_central_dom"/>
</dbReference>
<evidence type="ECO:0000256" key="7">
    <source>
        <dbReference type="ARBA" id="ARBA00023242"/>
    </source>
</evidence>
<comment type="caution">
    <text evidence="12">The sequence shown here is derived from an EMBL/GenBank/DDBJ whole genome shotgun (WGS) entry which is preliminary data.</text>
</comment>
<keyword evidence="7" id="KW-0539">Nucleus</keyword>
<dbReference type="Gramene" id="TVU38993">
    <property type="protein sequence ID" value="TVU38993"/>
    <property type="gene ID" value="EJB05_12392"/>
</dbReference>
<feature type="coiled-coil region" evidence="8">
    <location>
        <begin position="740"/>
        <end position="767"/>
    </location>
</feature>
<dbReference type="GO" id="GO:0090307">
    <property type="term" value="P:mitotic spindle assembly"/>
    <property type="evidence" value="ECO:0007669"/>
    <property type="project" value="TreeGrafter"/>
</dbReference>
<evidence type="ECO:0000256" key="1">
    <source>
        <dbReference type="ARBA" id="ARBA00004123"/>
    </source>
</evidence>
<gene>
    <name evidence="12" type="ORF">EJB05_12392</name>
</gene>
<comment type="similarity">
    <text evidence="3">Belongs to the TPX2 family.</text>
</comment>
<sequence>MAPDTGTPAAAACQIDPAYEFAAPRFFDFINEETEEAVRAAEAWFQASASHAPSRRLFPNRSPPIPFQFPTPPDSPPRRGFPDLVLFLRAAFGSRIRESRAAVKVTFLCDFADAEEPATKEDAVEEEVAGHAADVDGIPPEVKDASFGSVCEANTSVTCADAGSHQQQQEESAACPEDMSESPPADEMSESPPVEEERKESPKSFEFQPTRDPAAKSDGGSASTPKLQRPPPAIKIAPAVSTYAKSIVKTEARTPKTLTNMSKAGPVTSSTSVKRSVIKGARDLAAGKAANAATDIAQENQAVKRQKLDDGGVRQILNVKTRVLPHKGRTGLGSAEMRRSREDMHSAKEVTPYVSAAEMVKKFESGTRELGISHNKSLSNEDAAAAASQNRPKLMLTRPKEPELQTAHRVRAVRVKSSAELEEEMLAKIPKFRARPFNKKIAEAPVFPPLPRKTPQVPEFNEFHLKTMERATRHADTCSETSSVGSFRNQNKPLKLTAPKPPQLHTAMRARPPSVKSSQELELEELEKAPKFKAKPLNRKILESKGDIGVFAHPKPQVTAPKEFHFSTDDRLGPPPSVTDLFDKMSLYSESSSHSDRKGVPRVTIPNPFNLHTEGRGHLKEAQLAAQLAQKQMEEEKARLHKANPYPYTTDYPVVPPKPEPKPCTRPEGFQLESLVRHEIEQQRLMEERQRMEREEAQRRLVKAQPILKEDPIPLPEKERKPLTEVQQFALHVDERAVQRSEFDSMIKEKEKTYKRLREENEFAQKIEEEKALKQLRRTMVPHARPLPKFDRPFRPQKSTKQVTRPKSPQLQVDERGARRHAFIR</sequence>
<evidence type="ECO:0000256" key="2">
    <source>
        <dbReference type="ARBA" id="ARBA00004186"/>
    </source>
</evidence>
<evidence type="ECO:0000256" key="3">
    <source>
        <dbReference type="ARBA" id="ARBA00005885"/>
    </source>
</evidence>
<dbReference type="AlphaFoldDB" id="A0A5J9VS35"/>
<name>A0A5J9VS35_9POAL</name>
<dbReference type="Pfam" id="PF06886">
    <property type="entry name" value="TPX2"/>
    <property type="match status" value="1"/>
</dbReference>
<evidence type="ECO:0008006" key="14">
    <source>
        <dbReference type="Google" id="ProtNLM"/>
    </source>
</evidence>
<feature type="compositionally biased region" description="Polar residues" evidence="9">
    <location>
        <begin position="478"/>
        <end position="492"/>
    </location>
</feature>
<keyword evidence="13" id="KW-1185">Reference proteome</keyword>
<dbReference type="Pfam" id="PF12214">
    <property type="entry name" value="TPX2_importin"/>
    <property type="match status" value="1"/>
</dbReference>
<dbReference type="InterPro" id="IPR027329">
    <property type="entry name" value="TPX2_C"/>
</dbReference>
<evidence type="ECO:0000256" key="4">
    <source>
        <dbReference type="ARBA" id="ARBA00022490"/>
    </source>
</evidence>
<dbReference type="PANTHER" id="PTHR14326:SF44">
    <property type="entry name" value="TARGETING PROTEIN FOR XKLP2"/>
    <property type="match status" value="1"/>
</dbReference>
<dbReference type="GO" id="GO:0060236">
    <property type="term" value="P:regulation of mitotic spindle organization"/>
    <property type="evidence" value="ECO:0007669"/>
    <property type="project" value="InterPro"/>
</dbReference>
<dbReference type="GO" id="GO:0005819">
    <property type="term" value="C:spindle"/>
    <property type="evidence" value="ECO:0007669"/>
    <property type="project" value="UniProtKB-SubCell"/>
</dbReference>
<feature type="region of interest" description="Disordered" evidence="9">
    <location>
        <begin position="371"/>
        <end position="392"/>
    </location>
</feature>
<protein>
    <recommendedName>
        <fullName evidence="14">TPX2 C-terminal domain-containing protein</fullName>
    </recommendedName>
</protein>
<feature type="region of interest" description="Disordered" evidence="9">
    <location>
        <begin position="162"/>
        <end position="237"/>
    </location>
</feature>
<evidence type="ECO:0000259" key="10">
    <source>
        <dbReference type="Pfam" id="PF06886"/>
    </source>
</evidence>
<feature type="region of interest" description="Disordered" evidence="9">
    <location>
        <begin position="783"/>
        <end position="825"/>
    </location>
</feature>
<feature type="compositionally biased region" description="Polar residues" evidence="9">
    <location>
        <begin position="162"/>
        <end position="171"/>
    </location>
</feature>
<keyword evidence="6" id="KW-0206">Cytoskeleton</keyword>
<feature type="non-terminal residue" evidence="12">
    <location>
        <position position="1"/>
    </location>
</feature>
<organism evidence="12 13">
    <name type="scientific">Eragrostis curvula</name>
    <name type="common">weeping love grass</name>
    <dbReference type="NCBI Taxonomy" id="38414"/>
    <lineage>
        <taxon>Eukaryota</taxon>
        <taxon>Viridiplantae</taxon>
        <taxon>Streptophyta</taxon>
        <taxon>Embryophyta</taxon>
        <taxon>Tracheophyta</taxon>
        <taxon>Spermatophyta</taxon>
        <taxon>Magnoliopsida</taxon>
        <taxon>Liliopsida</taxon>
        <taxon>Poales</taxon>
        <taxon>Poaceae</taxon>
        <taxon>PACMAD clade</taxon>
        <taxon>Chloridoideae</taxon>
        <taxon>Eragrostideae</taxon>
        <taxon>Eragrostidinae</taxon>
        <taxon>Eragrostis</taxon>
    </lineage>
</organism>
<feature type="compositionally biased region" description="Basic and acidic residues" evidence="9">
    <location>
        <begin position="336"/>
        <end position="347"/>
    </location>
</feature>
<reference evidence="12 13" key="1">
    <citation type="journal article" date="2019" name="Sci. Rep.">
        <title>A high-quality genome of Eragrostis curvula grass provides insights into Poaceae evolution and supports new strategies to enhance forage quality.</title>
        <authorList>
            <person name="Carballo J."/>
            <person name="Santos B.A.C.M."/>
            <person name="Zappacosta D."/>
            <person name="Garbus I."/>
            <person name="Selva J.P."/>
            <person name="Gallo C.A."/>
            <person name="Diaz A."/>
            <person name="Albertini E."/>
            <person name="Caccamo M."/>
            <person name="Echenique V."/>
        </authorList>
    </citation>
    <scope>NUCLEOTIDE SEQUENCE [LARGE SCALE GENOMIC DNA]</scope>
    <source>
        <strain evidence="13">cv. Victoria</strain>
        <tissue evidence="12">Leaf</tissue>
    </source>
</reference>
<feature type="coiled-coil region" evidence="8">
    <location>
        <begin position="675"/>
        <end position="705"/>
    </location>
</feature>
<keyword evidence="5" id="KW-0493">Microtubule</keyword>